<gene>
    <name evidence="1" type="ORF">LCGC14_1149290</name>
</gene>
<dbReference type="EMBL" id="LAZR01005514">
    <property type="protein sequence ID" value="KKM99293.1"/>
    <property type="molecule type" value="Genomic_DNA"/>
</dbReference>
<name>A0A0F9M0Z4_9ZZZZ</name>
<comment type="caution">
    <text evidence="1">The sequence shown here is derived from an EMBL/GenBank/DDBJ whole genome shotgun (WGS) entry which is preliminary data.</text>
</comment>
<accession>A0A0F9M0Z4</accession>
<evidence type="ECO:0000313" key="1">
    <source>
        <dbReference type="EMBL" id="KKM99293.1"/>
    </source>
</evidence>
<proteinExistence type="predicted"/>
<organism evidence="1">
    <name type="scientific">marine sediment metagenome</name>
    <dbReference type="NCBI Taxonomy" id="412755"/>
    <lineage>
        <taxon>unclassified sequences</taxon>
        <taxon>metagenomes</taxon>
        <taxon>ecological metagenomes</taxon>
    </lineage>
</organism>
<dbReference type="AlphaFoldDB" id="A0A0F9M0Z4"/>
<reference evidence="1" key="1">
    <citation type="journal article" date="2015" name="Nature">
        <title>Complex archaea that bridge the gap between prokaryotes and eukaryotes.</title>
        <authorList>
            <person name="Spang A."/>
            <person name="Saw J.H."/>
            <person name="Jorgensen S.L."/>
            <person name="Zaremba-Niedzwiedzka K."/>
            <person name="Martijn J."/>
            <person name="Lind A.E."/>
            <person name="van Eijk R."/>
            <person name="Schleper C."/>
            <person name="Guy L."/>
            <person name="Ettema T.J."/>
        </authorList>
    </citation>
    <scope>NUCLEOTIDE SEQUENCE</scope>
</reference>
<sequence length="79" mass="8691">MPTKLDWLRELAGRDTSSESDEVLMVDILRKIGFPSAVVTCGIVYCDGRGTVEAPPVSVHFMAKVIVDAEDKRLTGLKR</sequence>
<protein>
    <submittedName>
        <fullName evidence="1">Uncharacterized protein</fullName>
    </submittedName>
</protein>